<evidence type="ECO:0000256" key="1">
    <source>
        <dbReference type="SAM" id="MobiDB-lite"/>
    </source>
</evidence>
<feature type="region of interest" description="Disordered" evidence="1">
    <location>
        <begin position="25"/>
        <end position="44"/>
    </location>
</feature>
<dbReference type="GO" id="GO:0005634">
    <property type="term" value="C:nucleus"/>
    <property type="evidence" value="ECO:0007669"/>
    <property type="project" value="TreeGrafter"/>
</dbReference>
<dbReference type="OrthoDB" id="6272564at2759"/>
<protein>
    <submittedName>
        <fullName evidence="2">Uncharacterized protein</fullName>
    </submittedName>
</protein>
<reference evidence="2 3" key="1">
    <citation type="submission" date="2018-11" db="EMBL/GenBank/DDBJ databases">
        <authorList>
            <consortium name="Pathogen Informatics"/>
        </authorList>
    </citation>
    <scope>NUCLEOTIDE SEQUENCE [LARGE SCALE GENOMIC DNA]</scope>
</reference>
<name>A0A3P8G6B9_9BILA</name>
<dbReference type="PANTHER" id="PTHR46379:SF1">
    <property type="entry name" value="ZINC FINGER MYND DOMAIN-CONTAINING PROTEIN 11"/>
    <property type="match status" value="1"/>
</dbReference>
<organism evidence="2 3">
    <name type="scientific">Soboliphyme baturini</name>
    <dbReference type="NCBI Taxonomy" id="241478"/>
    <lineage>
        <taxon>Eukaryota</taxon>
        <taxon>Metazoa</taxon>
        <taxon>Ecdysozoa</taxon>
        <taxon>Nematoda</taxon>
        <taxon>Enoplea</taxon>
        <taxon>Dorylaimia</taxon>
        <taxon>Dioctophymatida</taxon>
        <taxon>Dioctophymatoidea</taxon>
        <taxon>Soboliphymatidae</taxon>
        <taxon>Soboliphyme</taxon>
    </lineage>
</organism>
<keyword evidence="3" id="KW-1185">Reference proteome</keyword>
<dbReference type="GO" id="GO:0034243">
    <property type="term" value="P:regulation of transcription elongation by RNA polymerase II"/>
    <property type="evidence" value="ECO:0007669"/>
    <property type="project" value="InterPro"/>
</dbReference>
<dbReference type="AlphaFoldDB" id="A0A3P8G6B9"/>
<evidence type="ECO:0000313" key="3">
    <source>
        <dbReference type="Proteomes" id="UP000270296"/>
    </source>
</evidence>
<proteinExistence type="predicted"/>
<evidence type="ECO:0000313" key="2">
    <source>
        <dbReference type="EMBL" id="VDP30053.1"/>
    </source>
</evidence>
<dbReference type="InterPro" id="IPR047269">
    <property type="entry name" value="ZMY11"/>
</dbReference>
<sequence>MHVYHHIHNDDIECKALFQSKRKDDSLGSSAESSRKRRRSDANLQFAVPQNDKLLPQSEEVRVPRQGRNVHESKQQLVVKAPTEQYTTCDCDTKYKQLVVDLQQQWVMEYKQDREKCLADLAEKLHRDFVSDQERLRSEMLTQFKQELETTKKDLDIRYAQQLKYEIQKLIDKHKKQISETKKKQWVRRYDSCEALVEHCFDK</sequence>
<dbReference type="Proteomes" id="UP000270296">
    <property type="component" value="Unassembled WGS sequence"/>
</dbReference>
<accession>A0A3P8G6B9</accession>
<dbReference type="PANTHER" id="PTHR46379">
    <property type="entry name" value="ZINC FINGER MYND DOMAIN-CONTAINING"/>
    <property type="match status" value="1"/>
</dbReference>
<dbReference type="GO" id="GO:0003714">
    <property type="term" value="F:transcription corepressor activity"/>
    <property type="evidence" value="ECO:0007669"/>
    <property type="project" value="InterPro"/>
</dbReference>
<dbReference type="GO" id="GO:0009966">
    <property type="term" value="P:regulation of signal transduction"/>
    <property type="evidence" value="ECO:0007669"/>
    <property type="project" value="TreeGrafter"/>
</dbReference>
<gene>
    <name evidence="2" type="ORF">SBAD_LOCUS10231</name>
</gene>
<dbReference type="EMBL" id="UZAM01013793">
    <property type="protein sequence ID" value="VDP30053.1"/>
    <property type="molecule type" value="Genomic_DNA"/>
</dbReference>